<evidence type="ECO:0000256" key="5">
    <source>
        <dbReference type="PIRSR" id="PIRSR001365-2"/>
    </source>
</evidence>
<dbReference type="Gene3D" id="3.20.20.70">
    <property type="entry name" value="Aldolase class I"/>
    <property type="match status" value="1"/>
</dbReference>
<evidence type="ECO:0000313" key="6">
    <source>
        <dbReference type="EMBL" id="KXF78555.1"/>
    </source>
</evidence>
<dbReference type="STRING" id="1494590.ATN84_01820"/>
<comment type="similarity">
    <text evidence="1 3">Belongs to the DapA family.</text>
</comment>
<dbReference type="AlphaFoldDB" id="A0A135HZE7"/>
<dbReference type="SMART" id="SM01130">
    <property type="entry name" value="DHDPS"/>
    <property type="match status" value="1"/>
</dbReference>
<keyword evidence="2 3" id="KW-0456">Lyase</keyword>
<accession>A0A135HZE7</accession>
<dbReference type="GO" id="GO:0005829">
    <property type="term" value="C:cytosol"/>
    <property type="evidence" value="ECO:0007669"/>
    <property type="project" value="TreeGrafter"/>
</dbReference>
<dbReference type="RefSeq" id="WP_068879824.1">
    <property type="nucleotide sequence ID" value="NZ_LNTU01000001.1"/>
</dbReference>
<evidence type="ECO:0000256" key="3">
    <source>
        <dbReference type="PIRNR" id="PIRNR001365"/>
    </source>
</evidence>
<dbReference type="InterPro" id="IPR013785">
    <property type="entry name" value="Aldolase_TIM"/>
</dbReference>
<sequence>MIPTSPFHGLSAFPLTPAGAEGRVDVDALGVLIERLVSAGVDSIGLLGSTGTYAYLDRQERSRAVAAAVEIVRGRVPLIVGVGALRTSWARSLAQDAERLGGDALLLAPMSYTPLTGEEVAAHFEAVAGATGLPLCIYNNPGTTHFTFSENLLARLSHHPRIAGVKMPLPADEDFAGEIARLRNATPDDFAVGYSGDWGAVPALLAGADAWYSVVAGLLPGPALRLTRAAQAGRTDEAEAIDGAFQRLWTLFRAHGSLRVMYVIAGLLGLPAGEPPQPIQPLPDAVTAEVEAALADLDAVSGDRPKV</sequence>
<gene>
    <name evidence="6" type="ORF">ATN84_01820</name>
</gene>
<dbReference type="PANTHER" id="PTHR12128">
    <property type="entry name" value="DIHYDRODIPICOLINATE SYNTHASE"/>
    <property type="match status" value="1"/>
</dbReference>
<dbReference type="OrthoDB" id="9778880at2"/>
<feature type="active site" description="Schiff-base intermediate with substrate" evidence="4">
    <location>
        <position position="166"/>
    </location>
</feature>
<protein>
    <submittedName>
        <fullName evidence="6">Dihydrodipicolinate synthase</fullName>
    </submittedName>
</protein>
<dbReference type="PIRSF" id="PIRSF001365">
    <property type="entry name" value="DHDPS"/>
    <property type="match status" value="1"/>
</dbReference>
<dbReference type="Pfam" id="PF00701">
    <property type="entry name" value="DHDPS"/>
    <property type="match status" value="1"/>
</dbReference>
<keyword evidence="7" id="KW-1185">Reference proteome</keyword>
<evidence type="ECO:0000256" key="4">
    <source>
        <dbReference type="PIRSR" id="PIRSR001365-1"/>
    </source>
</evidence>
<feature type="binding site" evidence="5">
    <location>
        <position position="50"/>
    </location>
    <ligand>
        <name>pyruvate</name>
        <dbReference type="ChEBI" id="CHEBI:15361"/>
    </ligand>
</feature>
<dbReference type="InterPro" id="IPR002220">
    <property type="entry name" value="DapA-like"/>
</dbReference>
<dbReference type="SUPFAM" id="SSF51569">
    <property type="entry name" value="Aldolase"/>
    <property type="match status" value="1"/>
</dbReference>
<dbReference type="PRINTS" id="PR00146">
    <property type="entry name" value="DHPICSNTHASE"/>
</dbReference>
<comment type="caution">
    <text evidence="6">The sequence shown here is derived from an EMBL/GenBank/DDBJ whole genome shotgun (WGS) entry which is preliminary data.</text>
</comment>
<evidence type="ECO:0000256" key="1">
    <source>
        <dbReference type="ARBA" id="ARBA00007592"/>
    </source>
</evidence>
<dbReference type="Proteomes" id="UP000070107">
    <property type="component" value="Unassembled WGS sequence"/>
</dbReference>
<reference evidence="6 7" key="1">
    <citation type="submission" date="2015-11" db="EMBL/GenBank/DDBJ databases">
        <title>Draft genome sequence of Paramesorhizobium deserti A-3-E, a strain highly resistant to diverse beta-lactam antibiotics.</title>
        <authorList>
            <person name="Lv R."/>
            <person name="Yang X."/>
            <person name="Fang N."/>
            <person name="Guo J."/>
            <person name="Luo X."/>
            <person name="Peng F."/>
            <person name="Yang R."/>
            <person name="Cui Y."/>
            <person name="Fang C."/>
            <person name="Song Y."/>
        </authorList>
    </citation>
    <scope>NUCLEOTIDE SEQUENCE [LARGE SCALE GENOMIC DNA]</scope>
    <source>
        <strain evidence="6 7">A-3-E</strain>
    </source>
</reference>
<proteinExistence type="inferred from homology"/>
<name>A0A135HZE7_9HYPH</name>
<organism evidence="6 7">
    <name type="scientific">Paramesorhizobium deserti</name>
    <dbReference type="NCBI Taxonomy" id="1494590"/>
    <lineage>
        <taxon>Bacteria</taxon>
        <taxon>Pseudomonadati</taxon>
        <taxon>Pseudomonadota</taxon>
        <taxon>Alphaproteobacteria</taxon>
        <taxon>Hyphomicrobiales</taxon>
        <taxon>Phyllobacteriaceae</taxon>
        <taxon>Paramesorhizobium</taxon>
    </lineage>
</organism>
<evidence type="ECO:0000256" key="2">
    <source>
        <dbReference type="ARBA" id="ARBA00023239"/>
    </source>
</evidence>
<dbReference type="PANTHER" id="PTHR12128:SF66">
    <property type="entry name" value="4-HYDROXY-2-OXOGLUTARATE ALDOLASE, MITOCHONDRIAL"/>
    <property type="match status" value="1"/>
</dbReference>
<dbReference type="CDD" id="cd00408">
    <property type="entry name" value="DHDPS-like"/>
    <property type="match status" value="1"/>
</dbReference>
<dbReference type="EMBL" id="LNTU01000001">
    <property type="protein sequence ID" value="KXF78555.1"/>
    <property type="molecule type" value="Genomic_DNA"/>
</dbReference>
<feature type="active site" description="Proton donor/acceptor" evidence="4">
    <location>
        <position position="138"/>
    </location>
</feature>
<dbReference type="GO" id="GO:0008840">
    <property type="term" value="F:4-hydroxy-tetrahydrodipicolinate synthase activity"/>
    <property type="evidence" value="ECO:0007669"/>
    <property type="project" value="TreeGrafter"/>
</dbReference>
<evidence type="ECO:0000313" key="7">
    <source>
        <dbReference type="Proteomes" id="UP000070107"/>
    </source>
</evidence>